<evidence type="ECO:0000313" key="8">
    <source>
        <dbReference type="Proteomes" id="UP000006671"/>
    </source>
</evidence>
<feature type="region of interest" description="Disordered" evidence="4">
    <location>
        <begin position="2172"/>
        <end position="2210"/>
    </location>
</feature>
<dbReference type="InterPro" id="IPR001680">
    <property type="entry name" value="WD40_rpt"/>
</dbReference>
<dbReference type="Pfam" id="PF20426">
    <property type="entry name" value="NBCH_WD40"/>
    <property type="match status" value="1"/>
</dbReference>
<dbReference type="SMART" id="SM01026">
    <property type="entry name" value="Beach"/>
    <property type="match status" value="1"/>
</dbReference>
<feature type="region of interest" description="Disordered" evidence="4">
    <location>
        <begin position="1"/>
        <end position="36"/>
    </location>
</feature>
<reference evidence="7 8" key="1">
    <citation type="journal article" date="2010" name="Cell">
        <title>The genome of Naegleria gruberi illuminates early eukaryotic versatility.</title>
        <authorList>
            <person name="Fritz-Laylin L.K."/>
            <person name="Prochnik S.E."/>
            <person name="Ginger M.L."/>
            <person name="Dacks J.B."/>
            <person name="Carpenter M.L."/>
            <person name="Field M.C."/>
            <person name="Kuo A."/>
            <person name="Paredez A."/>
            <person name="Chapman J."/>
            <person name="Pham J."/>
            <person name="Shu S."/>
            <person name="Neupane R."/>
            <person name="Cipriano M."/>
            <person name="Mancuso J."/>
            <person name="Tu H."/>
            <person name="Salamov A."/>
            <person name="Lindquist E."/>
            <person name="Shapiro H."/>
            <person name="Lucas S."/>
            <person name="Grigoriev I.V."/>
            <person name="Cande W.Z."/>
            <person name="Fulton C."/>
            <person name="Rokhsar D.S."/>
            <person name="Dawson S.C."/>
        </authorList>
    </citation>
    <scope>NUCLEOTIDE SEQUENCE [LARGE SCALE GENOMIC DNA]</scope>
    <source>
        <strain evidence="7 8">NEG-M</strain>
    </source>
</reference>
<dbReference type="OrthoDB" id="26681at2759"/>
<feature type="compositionally biased region" description="Polar residues" evidence="4">
    <location>
        <begin position="21"/>
        <end position="31"/>
    </location>
</feature>
<dbReference type="CDD" id="cd01201">
    <property type="entry name" value="PH_BEACH"/>
    <property type="match status" value="1"/>
</dbReference>
<dbReference type="PROSITE" id="PS51783">
    <property type="entry name" value="PH_BEACH"/>
    <property type="match status" value="1"/>
</dbReference>
<dbReference type="SMART" id="SM00320">
    <property type="entry name" value="WD40"/>
    <property type="match status" value="3"/>
</dbReference>
<dbReference type="SUPFAM" id="SSF50729">
    <property type="entry name" value="PH domain-like"/>
    <property type="match status" value="1"/>
</dbReference>
<dbReference type="InterPro" id="IPR036322">
    <property type="entry name" value="WD40_repeat_dom_sf"/>
</dbReference>
<dbReference type="SUPFAM" id="SSF48371">
    <property type="entry name" value="ARM repeat"/>
    <property type="match status" value="2"/>
</dbReference>
<dbReference type="InterPro" id="IPR019775">
    <property type="entry name" value="WD40_repeat_CS"/>
</dbReference>
<feature type="region of interest" description="Disordered" evidence="4">
    <location>
        <begin position="2251"/>
        <end position="2301"/>
    </location>
</feature>
<gene>
    <name evidence="7" type="ORF">NAEGRDRAFT_80024</name>
</gene>
<proteinExistence type="predicted"/>
<keyword evidence="8" id="KW-1185">Reference proteome</keyword>
<sequence length="3205" mass="361780">MKKDMENALKETSNVPPPSPFNTTQIDTSFDPSSSSLPNNLNSVKLSIIHYLISKEKHCSDIVNTLNMLVSNFEEVSAPFIMDFKIITLIINILDIVSKMTSKDIELYCQQYVQDFDPSDKTSSLLITVDDQPLQKKHELTTRESIEVVCQQLVSFIHICLNNRELTETVKKSEDVLTLVRILTNFQCEEGFSFSQKLALDILSALLIKTDLVLVDSLHKKKIIYLLLDSFKNIKSTDYKMVSSVIETIVSILKQTISTSPYLYRDFNDSNGHQILQEALIECETQFETDMEVMKVALKNFSDLLCVGEKPTEPPQDYIQQMNFSSANTSLERRIKNIAIYQSLINIFLKTNKDILKQEIIEILLVVFADNSLNYPSVHHLHNMAILIRNLPDLSEKMQQSVLKLVEFIFAGLNFSPIEELKMLGELLTSREAAPKLVLNVLSLINKLLNFDSRFSIRFKEAYLFEKIVGMLCDEFESIIKLGQFKNNDEKNMVILKLLDLTIQVLISMLQKTNDNVRTFREVGGVSVLQTMLLNDMFRGYALKVFHTIIVQDTVQQSIDVNVLIEILQTSKRSNIGLKIAIFNALTKMFKSNDRAKESFRDAGFVASVSILINTPCPTGSVLSKQLNKLLEDSNSENDNTDTEELYEQMDVIRLMQSMFTALATSLQNHPRNKLSFLPKIGDNAIIDALNVNGIMNTEYKKEVFQCLIDFATEKCIEEFDQNNSSGNLSYNSISSGNISSLAVSPVTPIPLRSRDNDLYLNIGGLTVSKCPILHNPFGLLFCLKLINHASEDLQLSILKVTELMLKVGPLNLEGLSNIKVVDFILDNLYGQMVDTNHKFSATLLNICEKVACYRLSQLEWRRLLSIFADKDHPQCMMKLLMNAAKKGISTPFVEYRPGSECPIINLTDRTWNSSMTAGYTFSCWFYNTTDVSATAQKKRRTHSHQRTQSNASKRLSATTFGDLNVFILLNIQSDDGKSFLQFHVRPDGFLEFQNGPKSKRILFSKVQFESDKWHHLVVTHQRNRLSSSVMSIYVDGKLEESQKVGFVNPYAAGSKVTGILGKNSADSIDVWRMGPSFLYEDVLYPETVASIFVANNTYTGYFQGSYTPHMDLLTYHLYPNYIKLLQRVATSREISTETEAKESIVSISASKLSPERLVFAFNAHNHSLKSLDQDNRNNSLVLESLHGDRKSPKVLLPQLDKSFVCCPTSLSDNILNSDGIVVVLALIDRAETTQALYDSLMLLYNLMMDSPLQIDEVERILGYDIIASFIRKKTSLLDSKILQLLFDFVLMGSGEQKEIVTNLKAFICLIIDYDIWRKTDTAIQLELFQKIDNLVSQSYYTHWNVIRLKTTGIVTKLLHILSESPSIQIIEVISGILAHLFKHRMSDNDMISICNFLLSSLDDSALISGNRKIQKAGSWVMVNTKSNNSSFSLTQTPSLSDVSSSSSKKLRRQSATTLSLSNVAARNLLLKMLYDLASSDVNYLELFSKHVDEVWFYQFVGEKSHPISLILSLQLLCLLLLQGKIKPDNILPSLKRGLIPYCNQPDVYYTLLLLMTRTIFAYPSLNVVSEADLKNSLDQVSGMFNEKGMTDIIFCKEVIPILIELISHNYAPDSESALYGEVSAVSYFASFRSEEKSSQANRRWSLLRNVVSSVGSFKAGIEQEEASPVTTIDLNSIKLEERPRENAITKEILSVFKRIWRLSSDVKTQFRKPETLQALSIMLFSLELNKKPKVDTDAFLTNSIASSVLSILRAITTYELSNSSKGVQIVEDILKSPPTQASETSTLAFRSSFLMSLIKVYSSEKMVAWVQAKDSKLGANLSVFCSYVVDMHYASILPKTHYIDTLNFIIQVISTTKQLDVSSKFSVTNLFTTGVGMKKESSAYPFRSLNRMILYSFVQVSSSDFTEKVLNSMLDTQAFITSLDPNNLDFEYFNCIFFLLFTLMTDDSEVSIKDTAVKIWKLIVAAHHDTNLLPTIFLVPKEKITNETLQAAYDLGNSIVQGFRSLLDSDVSIFTKWFNENNEKVSNFFNNNLASTLTGYIEGENKHTHNALNMLEGDLMRNRSASRSERKLGENYGFLLGNAKSQLKHIIEMEEERTQVLVEESIIRLKFAGETWNNLYELLFMERGTWSHRAKEDNTLAWRLDSTEGPKRMRIKLEKFHLEKAYEVAIQSDPNREQNSVHASKKERNTTVKSTVNLIDMDSSPKQPEKPAIENLEKFQEWSYLSPAKPREMLQPKKELDDKDLEALAPPSITLDTTDISLEGSPRPLEINRSRGDLESLDESMESDNTHEGTTLENATADEVDDDDLLTMYEEEMGEDFKIRKLIEPGDMILFSYNSLRINGLDGQKSLFLICKNNAYIIDNYVLTDDDKLIEVKGDHSTLIESSAQQAVSENELSDISHETIKIPLTDINDILKRRYLLRETAVEIFCSDGRNFFLVLEKVDMNKVYEKLKSSDKHHKKAFPSLKTMQSKWQKGEVDNFEYLMYLNTLAGRSFNDLTQYPIFPWVLQDYSSEELNFNDPKIYRDLSKPMGAIDDGRAKLFRERYHSWCDPYIPKFHYGSHYSSAGIVLYYMLRIEPYTSQCVELQGGKFDIADRMFHSIKETWESASTDFSLSDVKELIPEFYVLPEFLINKNNVQFGLKQNGNPVNEVELPPWAHGNPEYFVKMMRKALESDYVSEHLHEWVDLIFGFKQKGPEAEKALNVFFYLTYEGSVDIDNISNEIEKRAIISQISNFGNTPQQLFTKPHPKRNTNQLIEKQPTISPTPENITAADQLPTVGTQTTGGEASDGNVGALVGSSGLISNLVLAVNTQPVVLPSFKKVLDPNVICVSFNKLKGIVADDVTYANDAGSTIVADLQGGIVAPSFTATLGKLTGKINKVLTYKESSTVSDTGVVVTTPFSGVNTFEPVTPQLWGPLAVGQISLTQKQLVNGIVAVNKNCFFADAKSSKYYSYGHPDYSLRLFRDSNSETPIVVHERLHTSQISHATITKDHQVLVCGGEDSVVSVFKIKKHKKTEILEIQKRLCGHTDKISYVTASSEFNIIVSGSYDATCIVWDLSRLKYVRELSIPSDVEDKPISFISVCPSTGQIIVCQWTRVTVYAMNGDILASKSLGRTPATTALKVINPYDGREHLLVGHSNGEISIFDMNYTVSSETNKNELTLTKSVTLKDLKSAVTCLYLTSDGKKLYCGGEDGVVYKYTCQL</sequence>
<evidence type="ECO:0000256" key="1">
    <source>
        <dbReference type="ARBA" id="ARBA00022574"/>
    </source>
</evidence>
<evidence type="ECO:0000259" key="6">
    <source>
        <dbReference type="PROSITE" id="PS51783"/>
    </source>
</evidence>
<dbReference type="InterPro" id="IPR000409">
    <property type="entry name" value="BEACH_dom"/>
</dbReference>
<evidence type="ECO:0000259" key="5">
    <source>
        <dbReference type="PROSITE" id="PS50197"/>
    </source>
</evidence>
<dbReference type="OMA" id="GVCHLIE"/>
<evidence type="ECO:0000256" key="4">
    <source>
        <dbReference type="SAM" id="MobiDB-lite"/>
    </source>
</evidence>
<dbReference type="Pfam" id="PF02138">
    <property type="entry name" value="Beach"/>
    <property type="match status" value="1"/>
</dbReference>
<keyword evidence="1 3" id="KW-0853">WD repeat</keyword>
<feature type="domain" description="BEACH-type PH" evidence="6">
    <location>
        <begin position="2329"/>
        <end position="2455"/>
    </location>
</feature>
<dbReference type="Gene3D" id="2.60.120.200">
    <property type="match status" value="1"/>
</dbReference>
<feature type="domain" description="BEACH" evidence="5">
    <location>
        <begin position="2460"/>
        <end position="2752"/>
    </location>
</feature>
<evidence type="ECO:0000256" key="2">
    <source>
        <dbReference type="ARBA" id="ARBA00022737"/>
    </source>
</evidence>
<dbReference type="Gene3D" id="1.25.10.10">
    <property type="entry name" value="Leucine-rich Repeat Variant"/>
    <property type="match status" value="1"/>
</dbReference>
<dbReference type="Pfam" id="PF13385">
    <property type="entry name" value="Laminin_G_3"/>
    <property type="match status" value="1"/>
</dbReference>
<dbReference type="InterPro" id="IPR011989">
    <property type="entry name" value="ARM-like"/>
</dbReference>
<dbReference type="STRING" id="5762.D2VHW6"/>
<dbReference type="Gene3D" id="2.130.10.10">
    <property type="entry name" value="YVTN repeat-like/Quinoprotein amine dehydrogenase"/>
    <property type="match status" value="1"/>
</dbReference>
<protein>
    <submittedName>
        <fullName evidence="7">Predicted protein</fullName>
    </submittedName>
</protein>
<dbReference type="SUPFAM" id="SSF50978">
    <property type="entry name" value="WD40 repeat-like"/>
    <property type="match status" value="1"/>
</dbReference>
<dbReference type="PROSITE" id="PS50082">
    <property type="entry name" value="WD_REPEATS_2"/>
    <property type="match status" value="1"/>
</dbReference>
<dbReference type="FunFam" id="1.10.1540.10:FF:000002">
    <property type="entry name" value="WD repeat and FYVE domain containing 3"/>
    <property type="match status" value="1"/>
</dbReference>
<name>D2VHW6_NAEGR</name>
<dbReference type="GeneID" id="8863293"/>
<dbReference type="Proteomes" id="UP000006671">
    <property type="component" value="Unassembled WGS sequence"/>
</dbReference>
<dbReference type="SUPFAM" id="SSF81837">
    <property type="entry name" value="BEACH domain"/>
    <property type="match status" value="1"/>
</dbReference>
<dbReference type="InterPro" id="IPR046851">
    <property type="entry name" value="NBCH_WD40"/>
</dbReference>
<feature type="repeat" description="WD" evidence="3">
    <location>
        <begin position="3026"/>
        <end position="3067"/>
    </location>
</feature>
<dbReference type="Gene3D" id="1.10.1540.10">
    <property type="entry name" value="BEACH domain"/>
    <property type="match status" value="1"/>
</dbReference>
<dbReference type="PROSITE" id="PS50197">
    <property type="entry name" value="BEACH"/>
    <property type="match status" value="1"/>
</dbReference>
<evidence type="ECO:0000256" key="3">
    <source>
        <dbReference type="PROSITE-ProRule" id="PRU00221"/>
    </source>
</evidence>
<dbReference type="PROSITE" id="PS50294">
    <property type="entry name" value="WD_REPEATS_REGION"/>
    <property type="match status" value="1"/>
</dbReference>
<dbReference type="InterPro" id="IPR011993">
    <property type="entry name" value="PH-like_dom_sf"/>
</dbReference>
<dbReference type="InParanoid" id="D2VHW6"/>
<dbReference type="eggNOG" id="KOG1788">
    <property type="taxonomic scope" value="Eukaryota"/>
</dbReference>
<dbReference type="PANTHER" id="PTHR46108">
    <property type="entry name" value="BLUE CHEESE"/>
    <property type="match status" value="1"/>
</dbReference>
<accession>D2VHW6</accession>
<dbReference type="SUPFAM" id="SSF49899">
    <property type="entry name" value="Concanavalin A-like lectins/glucanases"/>
    <property type="match status" value="1"/>
</dbReference>
<dbReference type="InterPro" id="IPR036372">
    <property type="entry name" value="BEACH_dom_sf"/>
</dbReference>
<dbReference type="CDD" id="cd06071">
    <property type="entry name" value="Beach"/>
    <property type="match status" value="1"/>
</dbReference>
<organism evidence="8">
    <name type="scientific">Naegleria gruberi</name>
    <name type="common">Amoeba</name>
    <dbReference type="NCBI Taxonomy" id="5762"/>
    <lineage>
        <taxon>Eukaryota</taxon>
        <taxon>Discoba</taxon>
        <taxon>Heterolobosea</taxon>
        <taxon>Tetramitia</taxon>
        <taxon>Eutetramitia</taxon>
        <taxon>Vahlkampfiidae</taxon>
        <taxon>Naegleria</taxon>
    </lineage>
</organism>
<dbReference type="InterPro" id="IPR051944">
    <property type="entry name" value="BEACH_domain_protein"/>
</dbReference>
<dbReference type="eggNOG" id="KOG1786">
    <property type="taxonomic scope" value="Eukaryota"/>
</dbReference>
<dbReference type="InterPro" id="IPR016024">
    <property type="entry name" value="ARM-type_fold"/>
</dbReference>
<dbReference type="EMBL" id="GG738872">
    <property type="protein sequence ID" value="EFC43745.1"/>
    <property type="molecule type" value="Genomic_DNA"/>
</dbReference>
<evidence type="ECO:0000313" key="7">
    <source>
        <dbReference type="EMBL" id="EFC43745.1"/>
    </source>
</evidence>
<dbReference type="InterPro" id="IPR015943">
    <property type="entry name" value="WD40/YVTN_repeat-like_dom_sf"/>
</dbReference>
<dbReference type="KEGG" id="ngr:NAEGRDRAFT_80024"/>
<dbReference type="VEuPathDB" id="AmoebaDB:NAEGRDRAFT_80024"/>
<dbReference type="Gene3D" id="2.30.29.30">
    <property type="entry name" value="Pleckstrin-homology domain (PH domain)/Phosphotyrosine-binding domain (PTB)"/>
    <property type="match status" value="1"/>
</dbReference>
<dbReference type="Pfam" id="PF14844">
    <property type="entry name" value="PH_BEACH"/>
    <property type="match status" value="1"/>
</dbReference>
<dbReference type="PROSITE" id="PS00678">
    <property type="entry name" value="WD_REPEATS_1"/>
    <property type="match status" value="1"/>
</dbReference>
<dbReference type="InterPro" id="IPR023362">
    <property type="entry name" value="PH-BEACH_dom"/>
</dbReference>
<dbReference type="PANTHER" id="PTHR46108:SF4">
    <property type="entry name" value="BLUE CHEESE"/>
    <property type="match status" value="1"/>
</dbReference>
<keyword evidence="2" id="KW-0677">Repeat</keyword>
<dbReference type="RefSeq" id="XP_002676489.1">
    <property type="nucleotide sequence ID" value="XM_002676443.1"/>
</dbReference>
<dbReference type="InterPro" id="IPR013320">
    <property type="entry name" value="ConA-like_dom_sf"/>
</dbReference>